<accession>A0ABR2Z8Y4</accession>
<evidence type="ECO:0000256" key="1">
    <source>
        <dbReference type="SAM" id="MobiDB-lite"/>
    </source>
</evidence>
<name>A0ABR2Z8Y4_9AGAR</name>
<dbReference type="Pfam" id="PF00651">
    <property type="entry name" value="BTB"/>
    <property type="match status" value="1"/>
</dbReference>
<dbReference type="EMBL" id="JBBXMP010000359">
    <property type="protein sequence ID" value="KAL0058140.1"/>
    <property type="molecule type" value="Genomic_DNA"/>
</dbReference>
<dbReference type="InterPro" id="IPR000210">
    <property type="entry name" value="BTB/POZ_dom"/>
</dbReference>
<dbReference type="Proteomes" id="UP001437256">
    <property type="component" value="Unassembled WGS sequence"/>
</dbReference>
<protein>
    <recommendedName>
        <fullName evidence="2">BTB domain-containing protein</fullName>
    </recommendedName>
</protein>
<keyword evidence="4" id="KW-1185">Reference proteome</keyword>
<feature type="compositionally biased region" description="Polar residues" evidence="1">
    <location>
        <begin position="222"/>
        <end position="232"/>
    </location>
</feature>
<organism evidence="3 4">
    <name type="scientific">Marasmius tenuissimus</name>
    <dbReference type="NCBI Taxonomy" id="585030"/>
    <lineage>
        <taxon>Eukaryota</taxon>
        <taxon>Fungi</taxon>
        <taxon>Dikarya</taxon>
        <taxon>Basidiomycota</taxon>
        <taxon>Agaricomycotina</taxon>
        <taxon>Agaricomycetes</taxon>
        <taxon>Agaricomycetidae</taxon>
        <taxon>Agaricales</taxon>
        <taxon>Marasmiineae</taxon>
        <taxon>Marasmiaceae</taxon>
        <taxon>Marasmius</taxon>
    </lineage>
</organism>
<reference evidence="3 4" key="1">
    <citation type="submission" date="2024-05" db="EMBL/GenBank/DDBJ databases">
        <title>A draft genome resource for the thread blight pathogen Marasmius tenuissimus strain MS-2.</title>
        <authorList>
            <person name="Yulfo-Soto G.E."/>
            <person name="Baruah I.K."/>
            <person name="Amoako-Attah I."/>
            <person name="Bukari Y."/>
            <person name="Meinhardt L.W."/>
            <person name="Bailey B.A."/>
            <person name="Cohen S.P."/>
        </authorList>
    </citation>
    <scope>NUCLEOTIDE SEQUENCE [LARGE SCALE GENOMIC DNA]</scope>
    <source>
        <strain evidence="3 4">MS-2</strain>
    </source>
</reference>
<dbReference type="Gene3D" id="3.30.710.10">
    <property type="entry name" value="Potassium Channel Kv1.1, Chain A"/>
    <property type="match status" value="1"/>
</dbReference>
<dbReference type="PROSITE" id="PS50097">
    <property type="entry name" value="BTB"/>
    <property type="match status" value="1"/>
</dbReference>
<dbReference type="SUPFAM" id="SSF54695">
    <property type="entry name" value="POZ domain"/>
    <property type="match status" value="1"/>
</dbReference>
<comment type="caution">
    <text evidence="3">The sequence shown here is derived from an EMBL/GenBank/DDBJ whole genome shotgun (WGS) entry which is preliminary data.</text>
</comment>
<feature type="domain" description="BTB" evidence="2">
    <location>
        <begin position="16"/>
        <end position="83"/>
    </location>
</feature>
<dbReference type="InterPro" id="IPR011333">
    <property type="entry name" value="SKP1/BTB/POZ_sf"/>
</dbReference>
<evidence type="ECO:0000259" key="2">
    <source>
        <dbReference type="PROSITE" id="PS50097"/>
    </source>
</evidence>
<sequence>MLPEYEKHSKYSFEDANVAFIVEDRVKFDIHRHFLQRDSKRFSAILTAQSSHPDGIYRVTGLKVNEFESLLDFFYEGMYQVIPADTPIDHWVNLLSISTTMEFPRARERAITAIDIYASSSSGSSTLTPARMIQIANTYGVEKWLEPAYEALAERVEIIDEDEAEMIGMKGVLVVMRERETRLRAQVGRMEVSDMDSAPEGSNGSKEVDKASPEQTEFEDAPSSSEIPESTSLQIVNEADSQEPASEHPECDDQAGFQVEGQQSDPLPQEPWEVLNNKLLGEIDLCNELMLQMRSFNGPQSPKKLRRLRTIEEQAVIADDEVRNLIENNDQPVPFENAYTVSVLRKKRQGEFALESYMHSPSDL</sequence>
<evidence type="ECO:0000313" key="3">
    <source>
        <dbReference type="EMBL" id="KAL0058140.1"/>
    </source>
</evidence>
<proteinExistence type="predicted"/>
<gene>
    <name evidence="3" type="ORF">AAF712_015206</name>
</gene>
<evidence type="ECO:0000313" key="4">
    <source>
        <dbReference type="Proteomes" id="UP001437256"/>
    </source>
</evidence>
<feature type="region of interest" description="Disordered" evidence="1">
    <location>
        <begin position="186"/>
        <end position="232"/>
    </location>
</feature>